<accession>A0A1B7N9G3</accession>
<name>A0A1B7N9G3_9AGAM</name>
<sequence>MSAERASSLGHNVDTQSQSGSGSEFAPINGASPSPGDRPPDSGLSLHKVIIVLALCVGFGSVGTFCCVIVGHGILQPHMSGFYVSIHSTAKAGAVGGAIVNGFLVLPLMISFAASRPAMTSPICLALLIVGYSATVASSCAGVAILRHIPGMQMILSWCKCITLNDTLMSAVVHVFDRLLRRYDVHIVMPGYLLEFGWVVDASVGRSP</sequence>
<evidence type="ECO:0000256" key="2">
    <source>
        <dbReference type="SAM" id="Phobius"/>
    </source>
</evidence>
<evidence type="ECO:0000313" key="3">
    <source>
        <dbReference type="EMBL" id="OAX41501.1"/>
    </source>
</evidence>
<evidence type="ECO:0000313" key="4">
    <source>
        <dbReference type="Proteomes" id="UP000092154"/>
    </source>
</evidence>
<keyword evidence="2" id="KW-0472">Membrane</keyword>
<dbReference type="OrthoDB" id="2678003at2759"/>
<dbReference type="InParanoid" id="A0A1B7N9G3"/>
<feature type="region of interest" description="Disordered" evidence="1">
    <location>
        <begin position="1"/>
        <end position="40"/>
    </location>
</feature>
<keyword evidence="2" id="KW-1133">Transmembrane helix</keyword>
<gene>
    <name evidence="3" type="ORF">K503DRAFT_780631</name>
</gene>
<dbReference type="Proteomes" id="UP000092154">
    <property type="component" value="Unassembled WGS sequence"/>
</dbReference>
<proteinExistence type="predicted"/>
<feature type="compositionally biased region" description="Polar residues" evidence="1">
    <location>
        <begin position="9"/>
        <end position="22"/>
    </location>
</feature>
<feature type="transmembrane region" description="Helical" evidence="2">
    <location>
        <begin position="49"/>
        <end position="71"/>
    </location>
</feature>
<keyword evidence="4" id="KW-1185">Reference proteome</keyword>
<dbReference type="AlphaFoldDB" id="A0A1B7N9G3"/>
<keyword evidence="2" id="KW-0812">Transmembrane</keyword>
<feature type="transmembrane region" description="Helical" evidence="2">
    <location>
        <begin position="120"/>
        <end position="146"/>
    </location>
</feature>
<organism evidence="3 4">
    <name type="scientific">Rhizopogon vinicolor AM-OR11-026</name>
    <dbReference type="NCBI Taxonomy" id="1314800"/>
    <lineage>
        <taxon>Eukaryota</taxon>
        <taxon>Fungi</taxon>
        <taxon>Dikarya</taxon>
        <taxon>Basidiomycota</taxon>
        <taxon>Agaricomycotina</taxon>
        <taxon>Agaricomycetes</taxon>
        <taxon>Agaricomycetidae</taxon>
        <taxon>Boletales</taxon>
        <taxon>Suillineae</taxon>
        <taxon>Rhizopogonaceae</taxon>
        <taxon>Rhizopogon</taxon>
    </lineage>
</organism>
<reference evidence="3 4" key="1">
    <citation type="submission" date="2016-06" db="EMBL/GenBank/DDBJ databases">
        <title>Comparative genomics of the ectomycorrhizal sister species Rhizopogon vinicolor and Rhizopogon vesiculosus (Basidiomycota: Boletales) reveals a divergence of the mating type B locus.</title>
        <authorList>
            <consortium name="DOE Joint Genome Institute"/>
            <person name="Mujic A.B."/>
            <person name="Kuo A."/>
            <person name="Tritt A."/>
            <person name="Lipzen A."/>
            <person name="Chen C."/>
            <person name="Johnson J."/>
            <person name="Sharma A."/>
            <person name="Barry K."/>
            <person name="Grigoriev I.V."/>
            <person name="Spatafora J.W."/>
        </authorList>
    </citation>
    <scope>NUCLEOTIDE SEQUENCE [LARGE SCALE GENOMIC DNA]</scope>
    <source>
        <strain evidence="3 4">AM-OR11-026</strain>
    </source>
</reference>
<dbReference type="EMBL" id="KV448179">
    <property type="protein sequence ID" value="OAX41501.1"/>
    <property type="molecule type" value="Genomic_DNA"/>
</dbReference>
<evidence type="ECO:0000256" key="1">
    <source>
        <dbReference type="SAM" id="MobiDB-lite"/>
    </source>
</evidence>
<protein>
    <submittedName>
        <fullName evidence="3">Uncharacterized protein</fullName>
    </submittedName>
</protein>
<feature type="transmembrane region" description="Helical" evidence="2">
    <location>
        <begin position="92"/>
        <end position="114"/>
    </location>
</feature>